<dbReference type="CDD" id="cd06587">
    <property type="entry name" value="VOC"/>
    <property type="match status" value="1"/>
</dbReference>
<dbReference type="KEGG" id="nyu:D7D52_12175"/>
<dbReference type="Gene3D" id="3.10.180.10">
    <property type="entry name" value="2,3-Dihydroxybiphenyl 1,2-Dioxygenase, domain 1"/>
    <property type="match status" value="1"/>
</dbReference>
<dbReference type="RefSeq" id="WP_120736410.1">
    <property type="nucleotide sequence ID" value="NZ_CP032568.1"/>
</dbReference>
<accession>A0A386ZA04</accession>
<reference evidence="2 3" key="1">
    <citation type="submission" date="2018-09" db="EMBL/GenBank/DDBJ databases">
        <title>Nocardia yunnanensis sp. nov., an actinomycete isolated from a soil sample.</title>
        <authorList>
            <person name="Zhang J."/>
        </authorList>
    </citation>
    <scope>NUCLEOTIDE SEQUENCE [LARGE SCALE GENOMIC DNA]</scope>
    <source>
        <strain evidence="2 3">CFHS0054</strain>
    </source>
</reference>
<evidence type="ECO:0000259" key="1">
    <source>
        <dbReference type="PROSITE" id="PS51819"/>
    </source>
</evidence>
<dbReference type="InterPro" id="IPR037523">
    <property type="entry name" value="VOC_core"/>
</dbReference>
<keyword evidence="3" id="KW-1185">Reference proteome</keyword>
<dbReference type="EMBL" id="CP032568">
    <property type="protein sequence ID" value="AYF74491.1"/>
    <property type="molecule type" value="Genomic_DNA"/>
</dbReference>
<evidence type="ECO:0000313" key="2">
    <source>
        <dbReference type="EMBL" id="AYF74491.1"/>
    </source>
</evidence>
<feature type="domain" description="VOC" evidence="1">
    <location>
        <begin position="19"/>
        <end position="136"/>
    </location>
</feature>
<organism evidence="2 3">
    <name type="scientific">Nocardia yunnanensis</name>
    <dbReference type="NCBI Taxonomy" id="2382165"/>
    <lineage>
        <taxon>Bacteria</taxon>
        <taxon>Bacillati</taxon>
        <taxon>Actinomycetota</taxon>
        <taxon>Actinomycetes</taxon>
        <taxon>Mycobacteriales</taxon>
        <taxon>Nocardiaceae</taxon>
        <taxon>Nocardia</taxon>
    </lineage>
</organism>
<sequence>MSHPIERVDPAIDRTIYVMPMFASFQVRDIAAATDWYEAIGFLALATIPGPDGTTAVVHLRRSKYQDLLLVPGEPAPGTTTVSFAAAGTDLTALAATLRAGAFADAGVDGPADTPWYTVDLTLTDADGNRIVFTAAREAELDEAKQWAETFDGDWIGKN</sequence>
<name>A0A386ZA04_9NOCA</name>
<dbReference type="Proteomes" id="UP000267164">
    <property type="component" value="Chromosome"/>
</dbReference>
<dbReference type="AlphaFoldDB" id="A0A386ZA04"/>
<protein>
    <submittedName>
        <fullName evidence="2">VOC family protein</fullName>
    </submittedName>
</protein>
<dbReference type="OrthoDB" id="5066780at2"/>
<gene>
    <name evidence="2" type="ORF">D7D52_12175</name>
</gene>
<dbReference type="SUPFAM" id="SSF54593">
    <property type="entry name" value="Glyoxalase/Bleomycin resistance protein/Dihydroxybiphenyl dioxygenase"/>
    <property type="match status" value="1"/>
</dbReference>
<dbReference type="InterPro" id="IPR029068">
    <property type="entry name" value="Glyas_Bleomycin-R_OHBP_Dase"/>
</dbReference>
<evidence type="ECO:0000313" key="3">
    <source>
        <dbReference type="Proteomes" id="UP000267164"/>
    </source>
</evidence>
<dbReference type="PROSITE" id="PS51819">
    <property type="entry name" value="VOC"/>
    <property type="match status" value="1"/>
</dbReference>
<proteinExistence type="predicted"/>